<dbReference type="AlphaFoldDB" id="A0A2B7WMS9"/>
<proteinExistence type="predicted"/>
<evidence type="ECO:0000256" key="1">
    <source>
        <dbReference type="SAM" id="SignalP"/>
    </source>
</evidence>
<dbReference type="Proteomes" id="UP000224080">
    <property type="component" value="Unassembled WGS sequence"/>
</dbReference>
<sequence>MHIAKPFAFLLANLAFANAAGCGDAQACIGTETCITVTRTAPTTRTITTCAPTPTCLHRVALLGVVLSSAALATARLPNVERQTRSGRSARRTWGIANVTPNAATTTSAWITSAANREDGLGLSVV</sequence>
<accession>A0A2B7WMS9</accession>
<gene>
    <name evidence="2" type="ORF">GX51_07080</name>
</gene>
<feature type="chain" id="PRO_5012564011" evidence="1">
    <location>
        <begin position="20"/>
        <end position="126"/>
    </location>
</feature>
<dbReference type="EMBL" id="PDNC01000132">
    <property type="protein sequence ID" value="PGG97906.1"/>
    <property type="molecule type" value="Genomic_DNA"/>
</dbReference>
<reference evidence="2 3" key="1">
    <citation type="submission" date="2017-10" db="EMBL/GenBank/DDBJ databases">
        <title>Comparative genomics in systemic dimorphic fungi from Ajellomycetaceae.</title>
        <authorList>
            <person name="Munoz J.F."/>
            <person name="Mcewen J.G."/>
            <person name="Clay O.K."/>
            <person name="Cuomo C.A."/>
        </authorList>
    </citation>
    <scope>NUCLEOTIDE SEQUENCE [LARGE SCALE GENOMIC DNA]</scope>
    <source>
        <strain evidence="2 3">UAMH130</strain>
    </source>
</reference>
<evidence type="ECO:0000313" key="3">
    <source>
        <dbReference type="Proteomes" id="UP000224080"/>
    </source>
</evidence>
<evidence type="ECO:0000313" key="2">
    <source>
        <dbReference type="EMBL" id="PGG97906.1"/>
    </source>
</evidence>
<protein>
    <submittedName>
        <fullName evidence="2">Uncharacterized protein</fullName>
    </submittedName>
</protein>
<feature type="signal peptide" evidence="1">
    <location>
        <begin position="1"/>
        <end position="19"/>
    </location>
</feature>
<keyword evidence="3" id="KW-1185">Reference proteome</keyword>
<name>A0A2B7WMS9_9EURO</name>
<keyword evidence="1" id="KW-0732">Signal</keyword>
<comment type="caution">
    <text evidence="2">The sequence shown here is derived from an EMBL/GenBank/DDBJ whole genome shotgun (WGS) entry which is preliminary data.</text>
</comment>
<organism evidence="2 3">
    <name type="scientific">Blastomyces parvus</name>
    <dbReference type="NCBI Taxonomy" id="2060905"/>
    <lineage>
        <taxon>Eukaryota</taxon>
        <taxon>Fungi</taxon>
        <taxon>Dikarya</taxon>
        <taxon>Ascomycota</taxon>
        <taxon>Pezizomycotina</taxon>
        <taxon>Eurotiomycetes</taxon>
        <taxon>Eurotiomycetidae</taxon>
        <taxon>Onygenales</taxon>
        <taxon>Ajellomycetaceae</taxon>
        <taxon>Blastomyces</taxon>
    </lineage>
</organism>